<dbReference type="OrthoDB" id="1281010at2759"/>
<feature type="region of interest" description="Disordered" evidence="2">
    <location>
        <begin position="139"/>
        <end position="171"/>
    </location>
</feature>
<dbReference type="Proteomes" id="UP000325577">
    <property type="component" value="Linkage Group LG8"/>
</dbReference>
<organism evidence="4 5">
    <name type="scientific">Nyssa sinensis</name>
    <dbReference type="NCBI Taxonomy" id="561372"/>
    <lineage>
        <taxon>Eukaryota</taxon>
        <taxon>Viridiplantae</taxon>
        <taxon>Streptophyta</taxon>
        <taxon>Embryophyta</taxon>
        <taxon>Tracheophyta</taxon>
        <taxon>Spermatophyta</taxon>
        <taxon>Magnoliopsida</taxon>
        <taxon>eudicotyledons</taxon>
        <taxon>Gunneridae</taxon>
        <taxon>Pentapetalae</taxon>
        <taxon>asterids</taxon>
        <taxon>Cornales</taxon>
        <taxon>Nyssaceae</taxon>
        <taxon>Nyssa</taxon>
    </lineage>
</organism>
<feature type="compositionally biased region" description="Basic and acidic residues" evidence="2">
    <location>
        <begin position="271"/>
        <end position="281"/>
    </location>
</feature>
<evidence type="ECO:0000259" key="3">
    <source>
        <dbReference type="PROSITE" id="PS50157"/>
    </source>
</evidence>
<dbReference type="EMBL" id="CM018051">
    <property type="protein sequence ID" value="KAA8516964.1"/>
    <property type="molecule type" value="Genomic_DNA"/>
</dbReference>
<keyword evidence="1" id="KW-0863">Zinc-finger</keyword>
<reference evidence="4 5" key="1">
    <citation type="submission" date="2019-09" db="EMBL/GenBank/DDBJ databases">
        <title>A chromosome-level genome assembly of the Chinese tupelo Nyssa sinensis.</title>
        <authorList>
            <person name="Yang X."/>
            <person name="Kang M."/>
            <person name="Yang Y."/>
            <person name="Xiong H."/>
            <person name="Wang M."/>
            <person name="Zhang Z."/>
            <person name="Wang Z."/>
            <person name="Wu H."/>
            <person name="Ma T."/>
            <person name="Liu J."/>
            <person name="Xi Z."/>
        </authorList>
    </citation>
    <scope>NUCLEOTIDE SEQUENCE [LARGE SCALE GENOMIC DNA]</scope>
    <source>
        <strain evidence="4">J267</strain>
        <tissue evidence="4">Leaf</tissue>
    </source>
</reference>
<dbReference type="AlphaFoldDB" id="A0A5J4ZGJ7"/>
<keyword evidence="1" id="KW-0862">Zinc</keyword>
<dbReference type="PROSITE" id="PS50157">
    <property type="entry name" value="ZINC_FINGER_C2H2_2"/>
    <property type="match status" value="1"/>
</dbReference>
<dbReference type="InterPro" id="IPR013087">
    <property type="entry name" value="Znf_C2H2_type"/>
</dbReference>
<evidence type="ECO:0000256" key="1">
    <source>
        <dbReference type="PROSITE-ProRule" id="PRU00042"/>
    </source>
</evidence>
<keyword evidence="1" id="KW-0479">Metal-binding</keyword>
<feature type="domain" description="C2H2-type" evidence="3">
    <location>
        <begin position="100"/>
        <end position="127"/>
    </location>
</feature>
<evidence type="ECO:0000256" key="2">
    <source>
        <dbReference type="SAM" id="MobiDB-lite"/>
    </source>
</evidence>
<feature type="region of interest" description="Disordered" evidence="2">
    <location>
        <begin position="226"/>
        <end position="308"/>
    </location>
</feature>
<evidence type="ECO:0000313" key="4">
    <source>
        <dbReference type="EMBL" id="KAA8516964.1"/>
    </source>
</evidence>
<name>A0A5J4ZGJ7_9ASTE</name>
<keyword evidence="5" id="KW-1185">Reference proteome</keyword>
<dbReference type="PROSITE" id="PS00028">
    <property type="entry name" value="ZINC_FINGER_C2H2_1"/>
    <property type="match status" value="1"/>
</dbReference>
<protein>
    <recommendedName>
        <fullName evidence="3">C2H2-type domain-containing protein</fullName>
    </recommendedName>
</protein>
<feature type="compositionally biased region" description="Basic and acidic residues" evidence="2">
    <location>
        <begin position="296"/>
        <end position="308"/>
    </location>
</feature>
<evidence type="ECO:0000313" key="5">
    <source>
        <dbReference type="Proteomes" id="UP000325577"/>
    </source>
</evidence>
<dbReference type="GO" id="GO:0008270">
    <property type="term" value="F:zinc ion binding"/>
    <property type="evidence" value="ECO:0007669"/>
    <property type="project" value="UniProtKB-KW"/>
</dbReference>
<proteinExistence type="predicted"/>
<gene>
    <name evidence="4" type="ORF">F0562_017218</name>
</gene>
<feature type="compositionally biased region" description="Basic and acidic residues" evidence="2">
    <location>
        <begin position="244"/>
        <end position="253"/>
    </location>
</feature>
<accession>A0A5J4ZGJ7</accession>
<sequence>MGCGYDSATTASGVEILARVWGTNGEREVQEADIISAVEFDKIGDHLATGDKENFSSGFHVEKRLSSLVLCWQRKELILASAWSSVKSTGSFSSSGEWEYICLYCFQPFFSSQGLAGHQKFHRSECKWKKGVHHLRVPRRNRRDGGSSCRVAHVQPPPRVNVQPPSSGSGLRHVGAPMGATGFRPPVGVDDHVTVPGLGRGTLRVKPVALNKYLSAHANNLRTSWKGVTGANSNRIDRGPVNNDKPHEADLNHQELNGTAWDVPGSQSEDSSERTPTDRNSKALLNKVENGVEVTSKAKEKMDLDLKL</sequence>